<feature type="region of interest" description="Disordered" evidence="5">
    <location>
        <begin position="518"/>
        <end position="537"/>
    </location>
</feature>
<dbReference type="Pfam" id="PF12729">
    <property type="entry name" value="4HB_MCP_1"/>
    <property type="match status" value="1"/>
</dbReference>
<keyword evidence="4" id="KW-0175">Coiled coil</keyword>
<name>A0A1I7IMP6_9BURK</name>
<dbReference type="EMBL" id="FPBO01000008">
    <property type="protein sequence ID" value="SFU74203.1"/>
    <property type="molecule type" value="Genomic_DNA"/>
</dbReference>
<comment type="similarity">
    <text evidence="2">Belongs to the methyl-accepting chemotaxis (MCP) protein family.</text>
</comment>
<evidence type="ECO:0000313" key="7">
    <source>
        <dbReference type="EMBL" id="SFU74203.1"/>
    </source>
</evidence>
<dbReference type="InterPro" id="IPR051310">
    <property type="entry name" value="MCP_chemotaxis"/>
</dbReference>
<dbReference type="InterPro" id="IPR024478">
    <property type="entry name" value="HlyB_4HB_MCP"/>
</dbReference>
<gene>
    <name evidence="7" type="ORF">SAMN05216552_1008153</name>
</gene>
<dbReference type="SUPFAM" id="SSF58104">
    <property type="entry name" value="Methyl-accepting chemotaxis protein (MCP) signaling domain"/>
    <property type="match status" value="1"/>
</dbReference>
<protein>
    <submittedName>
        <fullName evidence="7">Methyl-accepting chemotaxis protein</fullName>
    </submittedName>
</protein>
<comment type="subcellular location">
    <subcellularLocation>
        <location evidence="1">Membrane</location>
    </subcellularLocation>
</comment>
<accession>A0A1I7IMP6</accession>
<dbReference type="PROSITE" id="PS50111">
    <property type="entry name" value="CHEMOTAXIS_TRANSDUC_2"/>
    <property type="match status" value="1"/>
</dbReference>
<dbReference type="GO" id="GO:0006935">
    <property type="term" value="P:chemotaxis"/>
    <property type="evidence" value="ECO:0007669"/>
    <property type="project" value="TreeGrafter"/>
</dbReference>
<feature type="coiled-coil region" evidence="4">
    <location>
        <begin position="471"/>
        <end position="509"/>
    </location>
</feature>
<dbReference type="PANTHER" id="PTHR43531">
    <property type="entry name" value="PROTEIN ICFG"/>
    <property type="match status" value="1"/>
</dbReference>
<dbReference type="GO" id="GO:0005886">
    <property type="term" value="C:plasma membrane"/>
    <property type="evidence" value="ECO:0007669"/>
    <property type="project" value="TreeGrafter"/>
</dbReference>
<keyword evidence="8" id="KW-1185">Reference proteome</keyword>
<dbReference type="InterPro" id="IPR004089">
    <property type="entry name" value="MCPsignal_dom"/>
</dbReference>
<proteinExistence type="inferred from homology"/>
<dbReference type="PANTHER" id="PTHR43531:SF5">
    <property type="entry name" value="METHYL-ACCEPTING CHEMOTAXIS PROTEIN III"/>
    <property type="match status" value="1"/>
</dbReference>
<evidence type="ECO:0000256" key="1">
    <source>
        <dbReference type="ARBA" id="ARBA00004370"/>
    </source>
</evidence>
<dbReference type="STRING" id="1035707.SAMN05216552_1008153"/>
<feature type="domain" description="Methyl-accepting transducer" evidence="6">
    <location>
        <begin position="271"/>
        <end position="500"/>
    </location>
</feature>
<dbReference type="InterPro" id="IPR047347">
    <property type="entry name" value="YvaQ-like_sensor"/>
</dbReference>
<evidence type="ECO:0000256" key="5">
    <source>
        <dbReference type="SAM" id="MobiDB-lite"/>
    </source>
</evidence>
<evidence type="ECO:0000313" key="8">
    <source>
        <dbReference type="Proteomes" id="UP000199391"/>
    </source>
</evidence>
<dbReference type="RefSeq" id="WP_093555617.1">
    <property type="nucleotide sequence ID" value="NZ_FPBO01000008.1"/>
</dbReference>
<organism evidence="7 8">
    <name type="scientific">Pseudoduganella namucuonensis</name>
    <dbReference type="NCBI Taxonomy" id="1035707"/>
    <lineage>
        <taxon>Bacteria</taxon>
        <taxon>Pseudomonadati</taxon>
        <taxon>Pseudomonadota</taxon>
        <taxon>Betaproteobacteria</taxon>
        <taxon>Burkholderiales</taxon>
        <taxon>Oxalobacteraceae</taxon>
        <taxon>Telluria group</taxon>
        <taxon>Pseudoduganella</taxon>
    </lineage>
</organism>
<evidence type="ECO:0000256" key="4">
    <source>
        <dbReference type="SAM" id="Coils"/>
    </source>
</evidence>
<dbReference type="CDD" id="cd19411">
    <property type="entry name" value="MCP2201-like_sensor"/>
    <property type="match status" value="1"/>
</dbReference>
<sequence>MRWGTWTVGRRLAAGFGLLLVVMVALAAVGVASLSRVGEINARLVERDWAKADAAGVVSLLTRENARYTLQLFIAAPDERSAILARIDGNKARIGAALDSLDRLVYMERGRSMLAGIREARARYVRSFTAAAALLAAGAREPAAALMRGETLPLLDALQERVLEFAELQRQAALEGGAAVRQGIEQARATLLAGAAAGVLLGVAAACAIVRGLTRQLGGEPAHASAIAGHVAAGDLSVAIALRPGDQASLMHALAAMRDKLARLVDGVRGGTEAMAGAAAQFAAGNVDLSGRTEQQAGSLRETAAALAQLAATVAANAEHAGHASGLARDAARAADEGAAAVGHVADGMARIDATSRRIGEILGVIDGIAFQTNILALNAAVEAARAGEQGRGFAVVAGEVRQLAQRSAAAARDIKDLIGVSVAQVAEGTRLADHAGEAMRGMMDGIGRVAGIMGEIARASGEQAAGIAQVNQAVGRMDALTRQNAALVEEAAAAAASLRDQAARLADDAAVFKLAGPAPARRPEPGRVPASAPVPRGGLARERGVVAALPDLHVR</sequence>
<reference evidence="8" key="1">
    <citation type="submission" date="2016-10" db="EMBL/GenBank/DDBJ databases">
        <authorList>
            <person name="Varghese N."/>
            <person name="Submissions S."/>
        </authorList>
    </citation>
    <scope>NUCLEOTIDE SEQUENCE [LARGE SCALE GENOMIC DNA]</scope>
    <source>
        <strain evidence="8">CGMCC 1.11014</strain>
    </source>
</reference>
<dbReference type="GO" id="GO:0007165">
    <property type="term" value="P:signal transduction"/>
    <property type="evidence" value="ECO:0007669"/>
    <property type="project" value="UniProtKB-KW"/>
</dbReference>
<dbReference type="Gene3D" id="1.10.287.950">
    <property type="entry name" value="Methyl-accepting chemotaxis protein"/>
    <property type="match status" value="1"/>
</dbReference>
<dbReference type="SMART" id="SM00283">
    <property type="entry name" value="MA"/>
    <property type="match status" value="1"/>
</dbReference>
<dbReference type="Proteomes" id="UP000199391">
    <property type="component" value="Unassembled WGS sequence"/>
</dbReference>
<evidence type="ECO:0000256" key="2">
    <source>
        <dbReference type="ARBA" id="ARBA00029447"/>
    </source>
</evidence>
<dbReference type="FunFam" id="1.10.287.950:FF:000001">
    <property type="entry name" value="Methyl-accepting chemotaxis sensory transducer"/>
    <property type="match status" value="1"/>
</dbReference>
<dbReference type="GO" id="GO:0004888">
    <property type="term" value="F:transmembrane signaling receptor activity"/>
    <property type="evidence" value="ECO:0007669"/>
    <property type="project" value="TreeGrafter"/>
</dbReference>
<dbReference type="AlphaFoldDB" id="A0A1I7IMP6"/>
<keyword evidence="3" id="KW-0807">Transducer</keyword>
<evidence type="ECO:0000259" key="6">
    <source>
        <dbReference type="PROSITE" id="PS50111"/>
    </source>
</evidence>
<evidence type="ECO:0000256" key="3">
    <source>
        <dbReference type="PROSITE-ProRule" id="PRU00284"/>
    </source>
</evidence>
<dbReference type="Pfam" id="PF00015">
    <property type="entry name" value="MCPsignal"/>
    <property type="match status" value="1"/>
</dbReference>